<evidence type="ECO:0000256" key="1">
    <source>
        <dbReference type="SAM" id="Phobius"/>
    </source>
</evidence>
<organism evidence="3 4">
    <name type="scientific">Maribacter cobaltidurans</name>
    <dbReference type="NCBI Taxonomy" id="1178778"/>
    <lineage>
        <taxon>Bacteria</taxon>
        <taxon>Pseudomonadati</taxon>
        <taxon>Bacteroidota</taxon>
        <taxon>Flavobacteriia</taxon>
        <taxon>Flavobacteriales</taxon>
        <taxon>Flavobacteriaceae</taxon>
        <taxon>Maribacter</taxon>
    </lineage>
</organism>
<keyword evidence="1" id="KW-0472">Membrane</keyword>
<keyword evidence="4" id="KW-1185">Reference proteome</keyword>
<name>A0ABU7IW40_9FLAO</name>
<protein>
    <submittedName>
        <fullName evidence="3">DUF4212 domain-containing protein</fullName>
    </submittedName>
</protein>
<feature type="domain" description="Sodium symporter small subunit" evidence="2">
    <location>
        <begin position="9"/>
        <end position="84"/>
    </location>
</feature>
<dbReference type="InterPro" id="IPR019886">
    <property type="entry name" value="Na_symporter_ssu"/>
</dbReference>
<dbReference type="NCBIfam" id="TIGR03647">
    <property type="entry name" value="Na_symport_sm"/>
    <property type="match status" value="1"/>
</dbReference>
<dbReference type="Proteomes" id="UP001356308">
    <property type="component" value="Unassembled WGS sequence"/>
</dbReference>
<keyword evidence="1" id="KW-0812">Transmembrane</keyword>
<sequence>MSDKQKKATAYWKENVKYLFILLTIWFLVSYGAGILFKNALDSIKIGGFKLGFWFAQQGSIYVFVILIFVYVHLMNKLDKKYGYNE</sequence>
<gene>
    <name evidence="3" type="ORF">V1I91_14080</name>
</gene>
<proteinExistence type="predicted"/>
<dbReference type="RefSeq" id="WP_272651902.1">
    <property type="nucleotide sequence ID" value="NZ_JAZDDG010000006.1"/>
</dbReference>
<evidence type="ECO:0000313" key="4">
    <source>
        <dbReference type="Proteomes" id="UP001356308"/>
    </source>
</evidence>
<accession>A0ABU7IW40</accession>
<feature type="transmembrane region" description="Helical" evidence="1">
    <location>
        <begin position="53"/>
        <end position="74"/>
    </location>
</feature>
<evidence type="ECO:0000259" key="2">
    <source>
        <dbReference type="Pfam" id="PF13937"/>
    </source>
</evidence>
<dbReference type="EMBL" id="JAZDDG010000006">
    <property type="protein sequence ID" value="MEE1977212.1"/>
    <property type="molecule type" value="Genomic_DNA"/>
</dbReference>
<keyword evidence="1" id="KW-1133">Transmembrane helix</keyword>
<evidence type="ECO:0000313" key="3">
    <source>
        <dbReference type="EMBL" id="MEE1977212.1"/>
    </source>
</evidence>
<dbReference type="Pfam" id="PF13937">
    <property type="entry name" value="DUF4212"/>
    <property type="match status" value="1"/>
</dbReference>
<reference evidence="3 4" key="1">
    <citation type="submission" date="2024-01" db="EMBL/GenBank/DDBJ databases">
        <title>Maribacter spp. originated from different algae showed divergent polysaccharides utilization ability.</title>
        <authorList>
            <person name="Wang H."/>
            <person name="Wu Y."/>
        </authorList>
    </citation>
    <scope>NUCLEOTIDE SEQUENCE [LARGE SCALE GENOMIC DNA]</scope>
    <source>
        <strain evidence="3 4">PR1</strain>
    </source>
</reference>
<comment type="caution">
    <text evidence="3">The sequence shown here is derived from an EMBL/GenBank/DDBJ whole genome shotgun (WGS) entry which is preliminary data.</text>
</comment>
<feature type="transmembrane region" description="Helical" evidence="1">
    <location>
        <begin position="20"/>
        <end position="41"/>
    </location>
</feature>